<dbReference type="PANTHER" id="PTHR43166">
    <property type="entry name" value="AMINO ACID IMPORT ATP-BINDING PROTEIN"/>
    <property type="match status" value="1"/>
</dbReference>
<dbReference type="InterPro" id="IPR003593">
    <property type="entry name" value="AAA+_ATPase"/>
</dbReference>
<organism evidence="7 8">
    <name type="scientific">Agarivorans aestuarii</name>
    <dbReference type="NCBI Taxonomy" id="1563703"/>
    <lineage>
        <taxon>Bacteria</taxon>
        <taxon>Pseudomonadati</taxon>
        <taxon>Pseudomonadota</taxon>
        <taxon>Gammaproteobacteria</taxon>
        <taxon>Alteromonadales</taxon>
        <taxon>Alteromonadaceae</taxon>
        <taxon>Agarivorans</taxon>
    </lineage>
</organism>
<feature type="domain" description="ABC transporter" evidence="6">
    <location>
        <begin position="2"/>
        <end position="239"/>
    </location>
</feature>
<gene>
    <name evidence="7" type="ORF">SNR37_001495</name>
</gene>
<dbReference type="EMBL" id="JAYDYW010000017">
    <property type="protein sequence ID" value="MEE1676168.1"/>
    <property type="molecule type" value="Genomic_DNA"/>
</dbReference>
<dbReference type="Proteomes" id="UP001310248">
    <property type="component" value="Unassembled WGS sequence"/>
</dbReference>
<accession>A0ABU7G9U5</accession>
<dbReference type="PROSITE" id="PS00211">
    <property type="entry name" value="ABC_TRANSPORTER_1"/>
    <property type="match status" value="1"/>
</dbReference>
<dbReference type="CDD" id="cd03262">
    <property type="entry name" value="ABC_HisP_GlnQ"/>
    <property type="match status" value="1"/>
</dbReference>
<evidence type="ECO:0000256" key="2">
    <source>
        <dbReference type="ARBA" id="ARBA00005417"/>
    </source>
</evidence>
<evidence type="ECO:0000313" key="7">
    <source>
        <dbReference type="EMBL" id="MEE1676168.1"/>
    </source>
</evidence>
<evidence type="ECO:0000259" key="6">
    <source>
        <dbReference type="PROSITE" id="PS50893"/>
    </source>
</evidence>
<evidence type="ECO:0000256" key="3">
    <source>
        <dbReference type="ARBA" id="ARBA00022448"/>
    </source>
</evidence>
<protein>
    <submittedName>
        <fullName evidence="7">Amino acid ABC transporter ATP-binding protein</fullName>
    </submittedName>
</protein>
<comment type="similarity">
    <text evidence="2">Belongs to the ABC transporter superfamily.</text>
</comment>
<keyword evidence="4" id="KW-0547">Nucleotide-binding</keyword>
<dbReference type="InterPro" id="IPR050086">
    <property type="entry name" value="MetN_ABC_transporter-like"/>
</dbReference>
<comment type="subcellular location">
    <subcellularLocation>
        <location evidence="1">Cell inner membrane</location>
        <topology evidence="1">Peripheral membrane protein</topology>
    </subcellularLocation>
</comment>
<dbReference type="GO" id="GO:0005524">
    <property type="term" value="F:ATP binding"/>
    <property type="evidence" value="ECO:0007669"/>
    <property type="project" value="UniProtKB-KW"/>
</dbReference>
<dbReference type="InterPro" id="IPR017871">
    <property type="entry name" value="ABC_transporter-like_CS"/>
</dbReference>
<keyword evidence="8" id="KW-1185">Reference proteome</keyword>
<keyword evidence="5 7" id="KW-0067">ATP-binding</keyword>
<dbReference type="PROSITE" id="PS50893">
    <property type="entry name" value="ABC_TRANSPORTER_2"/>
    <property type="match status" value="1"/>
</dbReference>
<evidence type="ECO:0000256" key="4">
    <source>
        <dbReference type="ARBA" id="ARBA00022741"/>
    </source>
</evidence>
<dbReference type="RefSeq" id="WP_329776876.1">
    <property type="nucleotide sequence ID" value="NZ_JAYDYW010000017.1"/>
</dbReference>
<sequence>MIKITNLSKSFDGQNVLNGIDLEVKEGEVVAIIGPSGTGKSTFLRCINYLEQPDSGTISVDGLTVDATNHQQKEVLALRRKLSFVFQNYSLFANLNAEQNIAEALVTVWKQQKDQALNSAREILKDIGLADKTKHYPSQLSGGQQQRIGIGRAMATHSKAILFDEPTSALDPEWVGEVLELIKKLAERKQTLIIVTHEMAFAREVADRVVFMSDGTIVEQGSPEQLFNHAKDPRTQQFISRIIKRNEG</sequence>
<reference evidence="7 8" key="2">
    <citation type="submission" date="2023-12" db="EMBL/GenBank/DDBJ databases">
        <authorList>
            <consortium name="Cladostephus spongiosus"/>
            <person name="Lorente B."/>
            <person name="Cabral C."/>
            <person name="Frias J."/>
            <person name="Faria J."/>
            <person name="Toubarro D."/>
        </authorList>
    </citation>
    <scope>NUCLEOTIDE SEQUENCE [LARGE SCALE GENOMIC DNA]</scope>
    <source>
        <strain evidence="7 8">ZMCS4</strain>
    </source>
</reference>
<dbReference type="InterPro" id="IPR030679">
    <property type="entry name" value="ABC_ATPase_HisP-typ"/>
</dbReference>
<evidence type="ECO:0000313" key="8">
    <source>
        <dbReference type="Proteomes" id="UP001310248"/>
    </source>
</evidence>
<name>A0ABU7G9U5_9ALTE</name>
<reference evidence="8" key="1">
    <citation type="submission" date="2023-07" db="EMBL/GenBank/DDBJ databases">
        <title>Draft genome sequence of Agarivorans aestuarii strain ZMCS4, a CAZymes producing bacteria isolated from the marine brown algae Clodostephus spongiosus.</title>
        <authorList>
            <person name="Lorente B."/>
            <person name="Cabral C."/>
            <person name="Frias J."/>
            <person name="Faria J."/>
            <person name="Toubarro D."/>
        </authorList>
    </citation>
    <scope>NUCLEOTIDE SEQUENCE [LARGE SCALE GENOMIC DNA]</scope>
    <source>
        <strain evidence="8">ZMCS4</strain>
    </source>
</reference>
<dbReference type="PIRSF" id="PIRSF039085">
    <property type="entry name" value="ABC_ATPase_HisP"/>
    <property type="match status" value="1"/>
</dbReference>
<dbReference type="Gene3D" id="3.40.50.300">
    <property type="entry name" value="P-loop containing nucleotide triphosphate hydrolases"/>
    <property type="match status" value="1"/>
</dbReference>
<dbReference type="SUPFAM" id="SSF52540">
    <property type="entry name" value="P-loop containing nucleoside triphosphate hydrolases"/>
    <property type="match status" value="1"/>
</dbReference>
<dbReference type="SMART" id="SM00382">
    <property type="entry name" value="AAA"/>
    <property type="match status" value="1"/>
</dbReference>
<dbReference type="InterPro" id="IPR003439">
    <property type="entry name" value="ABC_transporter-like_ATP-bd"/>
</dbReference>
<dbReference type="Pfam" id="PF00005">
    <property type="entry name" value="ABC_tran"/>
    <property type="match status" value="1"/>
</dbReference>
<evidence type="ECO:0000256" key="1">
    <source>
        <dbReference type="ARBA" id="ARBA00004417"/>
    </source>
</evidence>
<comment type="caution">
    <text evidence="7">The sequence shown here is derived from an EMBL/GenBank/DDBJ whole genome shotgun (WGS) entry which is preliminary data.</text>
</comment>
<dbReference type="PANTHER" id="PTHR43166:SF15">
    <property type="entry name" value="HISTIDINE TRANSPORT ATP-BINDING PROTEIN HISP"/>
    <property type="match status" value="1"/>
</dbReference>
<dbReference type="InterPro" id="IPR027417">
    <property type="entry name" value="P-loop_NTPase"/>
</dbReference>
<keyword evidence="3" id="KW-0813">Transport</keyword>
<proteinExistence type="inferred from homology"/>
<evidence type="ECO:0000256" key="5">
    <source>
        <dbReference type="ARBA" id="ARBA00022840"/>
    </source>
</evidence>